<dbReference type="AlphaFoldDB" id="A0A0F9PPU2"/>
<protein>
    <submittedName>
        <fullName evidence="1">Uncharacterized protein</fullName>
    </submittedName>
</protein>
<accession>A0A0F9PPU2</accession>
<gene>
    <name evidence="1" type="ORF">LCGC14_1190730</name>
</gene>
<name>A0A0F9PPU2_9ZZZZ</name>
<comment type="caution">
    <text evidence="1">The sequence shown here is derived from an EMBL/GenBank/DDBJ whole genome shotgun (WGS) entry which is preliminary data.</text>
</comment>
<reference evidence="1" key="1">
    <citation type="journal article" date="2015" name="Nature">
        <title>Complex archaea that bridge the gap between prokaryotes and eukaryotes.</title>
        <authorList>
            <person name="Spang A."/>
            <person name="Saw J.H."/>
            <person name="Jorgensen S.L."/>
            <person name="Zaremba-Niedzwiedzka K."/>
            <person name="Martijn J."/>
            <person name="Lind A.E."/>
            <person name="van Eijk R."/>
            <person name="Schleper C."/>
            <person name="Guy L."/>
            <person name="Ettema T.J."/>
        </authorList>
    </citation>
    <scope>NUCLEOTIDE SEQUENCE</scope>
</reference>
<sequence>TYAVGSVKILVRTTNTQVSQNDADVSLIAFGGQ</sequence>
<dbReference type="EMBL" id="LAZR01006041">
    <property type="protein sequence ID" value="KKM95197.1"/>
    <property type="molecule type" value="Genomic_DNA"/>
</dbReference>
<organism evidence="1">
    <name type="scientific">marine sediment metagenome</name>
    <dbReference type="NCBI Taxonomy" id="412755"/>
    <lineage>
        <taxon>unclassified sequences</taxon>
        <taxon>metagenomes</taxon>
        <taxon>ecological metagenomes</taxon>
    </lineage>
</organism>
<evidence type="ECO:0000313" key="1">
    <source>
        <dbReference type="EMBL" id="KKM95197.1"/>
    </source>
</evidence>
<proteinExistence type="predicted"/>
<feature type="non-terminal residue" evidence="1">
    <location>
        <position position="1"/>
    </location>
</feature>